<organism evidence="2 3">
    <name type="scientific">Cucumis sativus</name>
    <name type="common">Cucumber</name>
    <dbReference type="NCBI Taxonomy" id="3659"/>
    <lineage>
        <taxon>Eukaryota</taxon>
        <taxon>Viridiplantae</taxon>
        <taxon>Streptophyta</taxon>
        <taxon>Embryophyta</taxon>
        <taxon>Tracheophyta</taxon>
        <taxon>Spermatophyta</taxon>
        <taxon>Magnoliopsida</taxon>
        <taxon>eudicotyledons</taxon>
        <taxon>Gunneridae</taxon>
        <taxon>Pentapetalae</taxon>
        <taxon>rosids</taxon>
        <taxon>fabids</taxon>
        <taxon>Cucurbitales</taxon>
        <taxon>Cucurbitaceae</taxon>
        <taxon>Benincaseae</taxon>
        <taxon>Cucumis</taxon>
    </lineage>
</organism>
<dbReference type="Pfam" id="PF12796">
    <property type="entry name" value="Ank_2"/>
    <property type="match status" value="1"/>
</dbReference>
<dbReference type="SMART" id="SM00248">
    <property type="entry name" value="ANK"/>
    <property type="match status" value="2"/>
</dbReference>
<dbReference type="InterPro" id="IPR044292">
    <property type="entry name" value="NPR"/>
</dbReference>
<dbReference type="GO" id="GO:2000022">
    <property type="term" value="P:regulation of jasmonic acid mediated signaling pathway"/>
    <property type="evidence" value="ECO:0007669"/>
    <property type="project" value="InterPro"/>
</dbReference>
<reference evidence="2 3" key="2">
    <citation type="journal article" date="2009" name="PLoS ONE">
        <title>An integrated genetic and cytogenetic map of the cucumber genome.</title>
        <authorList>
            <person name="Ren Y."/>
            <person name="Zhang Z."/>
            <person name="Liu J."/>
            <person name="Staub J.E."/>
            <person name="Han Y."/>
            <person name="Cheng Z."/>
            <person name="Li X."/>
            <person name="Lu J."/>
            <person name="Miao H."/>
            <person name="Kang H."/>
            <person name="Xie B."/>
            <person name="Gu X."/>
            <person name="Wang X."/>
            <person name="Du Y."/>
            <person name="Jin W."/>
            <person name="Huang S."/>
        </authorList>
    </citation>
    <scope>NUCLEOTIDE SEQUENCE [LARGE SCALE GENOMIC DNA]</scope>
    <source>
        <strain evidence="3">cv. 9930</strain>
    </source>
</reference>
<dbReference type="PROSITE" id="PS50297">
    <property type="entry name" value="ANK_REP_REGION"/>
    <property type="match status" value="1"/>
</dbReference>
<dbReference type="InterPro" id="IPR002110">
    <property type="entry name" value="Ankyrin_rpt"/>
</dbReference>
<dbReference type="Proteomes" id="UP000029981">
    <property type="component" value="Chromosome 4"/>
</dbReference>
<accession>A0A0A0KU29</accession>
<reference evidence="2 3" key="3">
    <citation type="journal article" date="2010" name="BMC Genomics">
        <title>Transcriptome sequencing and comparative analysis of cucumber flowers with different sex types.</title>
        <authorList>
            <person name="Guo S."/>
            <person name="Zheng Y."/>
            <person name="Joung J.G."/>
            <person name="Liu S."/>
            <person name="Zhang Z."/>
            <person name="Crasta O.R."/>
            <person name="Sobral B.W."/>
            <person name="Xu Y."/>
            <person name="Huang S."/>
            <person name="Fei Z."/>
        </authorList>
    </citation>
    <scope>NUCLEOTIDE SEQUENCE [LARGE SCALE GENOMIC DNA]</scope>
    <source>
        <strain evidence="3">cv. 9930</strain>
    </source>
</reference>
<name>A0A0A0KU29_CUCSA</name>
<feature type="repeat" description="ANK" evidence="1">
    <location>
        <begin position="50"/>
        <end position="76"/>
    </location>
</feature>
<dbReference type="PANTHER" id="PTHR46475:SF7">
    <property type="entry name" value="REGULATORY PROTEIN, PUTATIVE-RELATED"/>
    <property type="match status" value="1"/>
</dbReference>
<dbReference type="GO" id="GO:2000031">
    <property type="term" value="P:regulation of salicylic acid mediated signaling pathway"/>
    <property type="evidence" value="ECO:0007669"/>
    <property type="project" value="InterPro"/>
</dbReference>
<dbReference type="AlphaFoldDB" id="A0A0A0KU29"/>
<dbReference type="Gramene" id="KGN53140">
    <property type="protein sequence ID" value="KGN53140"/>
    <property type="gene ID" value="Csa_4G022270"/>
</dbReference>
<protein>
    <submittedName>
        <fullName evidence="2">Uncharacterized protein</fullName>
    </submittedName>
</protein>
<dbReference type="GO" id="GO:0009862">
    <property type="term" value="P:systemic acquired resistance, salicylic acid mediated signaling pathway"/>
    <property type="evidence" value="ECO:0007669"/>
    <property type="project" value="InterPro"/>
</dbReference>
<reference evidence="2 3" key="4">
    <citation type="journal article" date="2011" name="BMC Genomics">
        <title>RNA-Seq improves annotation of protein-coding genes in the cucumber genome.</title>
        <authorList>
            <person name="Li Z."/>
            <person name="Zhang Z."/>
            <person name="Yan P."/>
            <person name="Huang S."/>
            <person name="Fei Z."/>
            <person name="Lin K."/>
        </authorList>
    </citation>
    <scope>NUCLEOTIDE SEQUENCE [LARGE SCALE GENOMIC DNA]</scope>
    <source>
        <strain evidence="3">cv. 9930</strain>
    </source>
</reference>
<keyword evidence="1" id="KW-0040">ANK repeat</keyword>
<reference evidence="2 3" key="1">
    <citation type="journal article" date="2009" name="Nat. Genet.">
        <title>The genome of the cucumber, Cucumis sativus L.</title>
        <authorList>
            <person name="Huang S."/>
            <person name="Li R."/>
            <person name="Zhang Z."/>
            <person name="Li L."/>
            <person name="Gu X."/>
            <person name="Fan W."/>
            <person name="Lucas W.J."/>
            <person name="Wang X."/>
            <person name="Xie B."/>
            <person name="Ni P."/>
            <person name="Ren Y."/>
            <person name="Zhu H."/>
            <person name="Li J."/>
            <person name="Lin K."/>
            <person name="Jin W."/>
            <person name="Fei Z."/>
            <person name="Li G."/>
            <person name="Staub J."/>
            <person name="Kilian A."/>
            <person name="van der Vossen E.A."/>
            <person name="Wu Y."/>
            <person name="Guo J."/>
            <person name="He J."/>
            <person name="Jia Z."/>
            <person name="Ren Y."/>
            <person name="Tian G."/>
            <person name="Lu Y."/>
            <person name="Ruan J."/>
            <person name="Qian W."/>
            <person name="Wang M."/>
            <person name="Huang Q."/>
            <person name="Li B."/>
            <person name="Xuan Z."/>
            <person name="Cao J."/>
            <person name="Asan"/>
            <person name="Wu Z."/>
            <person name="Zhang J."/>
            <person name="Cai Q."/>
            <person name="Bai Y."/>
            <person name="Zhao B."/>
            <person name="Han Y."/>
            <person name="Li Y."/>
            <person name="Li X."/>
            <person name="Wang S."/>
            <person name="Shi Q."/>
            <person name="Liu S."/>
            <person name="Cho W.K."/>
            <person name="Kim J.Y."/>
            <person name="Xu Y."/>
            <person name="Heller-Uszynska K."/>
            <person name="Miao H."/>
            <person name="Cheng Z."/>
            <person name="Zhang S."/>
            <person name="Wu J."/>
            <person name="Yang Y."/>
            <person name="Kang H."/>
            <person name="Li M."/>
            <person name="Liang H."/>
            <person name="Ren X."/>
            <person name="Shi Z."/>
            <person name="Wen M."/>
            <person name="Jian M."/>
            <person name="Yang H."/>
            <person name="Zhang G."/>
            <person name="Yang Z."/>
            <person name="Chen R."/>
            <person name="Liu S."/>
            <person name="Li J."/>
            <person name="Ma L."/>
            <person name="Liu H."/>
            <person name="Zhou Y."/>
            <person name="Zhao J."/>
            <person name="Fang X."/>
            <person name="Li G."/>
            <person name="Fang L."/>
            <person name="Li Y."/>
            <person name="Liu D."/>
            <person name="Zheng H."/>
            <person name="Zhang Y."/>
            <person name="Qin N."/>
            <person name="Li Z."/>
            <person name="Yang G."/>
            <person name="Yang S."/>
            <person name="Bolund L."/>
            <person name="Kristiansen K."/>
            <person name="Zheng H."/>
            <person name="Li S."/>
            <person name="Zhang X."/>
            <person name="Yang H."/>
            <person name="Wang J."/>
            <person name="Sun R."/>
            <person name="Zhang B."/>
            <person name="Jiang S."/>
            <person name="Wang J."/>
            <person name="Du Y."/>
            <person name="Li S."/>
        </authorList>
    </citation>
    <scope>NUCLEOTIDE SEQUENCE [LARGE SCALE GENOMIC DNA]</scope>
    <source>
        <strain evidence="3">cv. 9930</strain>
    </source>
</reference>
<dbReference type="EMBL" id="CM002925">
    <property type="protein sequence ID" value="KGN53140.1"/>
    <property type="molecule type" value="Genomic_DNA"/>
</dbReference>
<dbReference type="Gene3D" id="1.25.40.20">
    <property type="entry name" value="Ankyrin repeat-containing domain"/>
    <property type="match status" value="1"/>
</dbReference>
<keyword evidence="3" id="KW-1185">Reference proteome</keyword>
<dbReference type="STRING" id="3659.A0A0A0KU29"/>
<evidence type="ECO:0000256" key="1">
    <source>
        <dbReference type="PROSITE-ProRule" id="PRU00023"/>
    </source>
</evidence>
<evidence type="ECO:0000313" key="3">
    <source>
        <dbReference type="Proteomes" id="UP000029981"/>
    </source>
</evidence>
<sequence>MKSQQETEQDIVEEVDLHRDVYALHYATAYCDPKIIKEVLNLGLADLNLRGQTVLHVAARCKDPKIIVALLDKGASALEPTADGQAAVTICRRLTRPRDYNETTQKEQESMH</sequence>
<dbReference type="PROSITE" id="PS50088">
    <property type="entry name" value="ANK_REPEAT"/>
    <property type="match status" value="1"/>
</dbReference>
<dbReference type="PANTHER" id="PTHR46475">
    <property type="entry name" value="REGULATORY PROTEIN NPR3"/>
    <property type="match status" value="1"/>
</dbReference>
<evidence type="ECO:0000313" key="2">
    <source>
        <dbReference type="EMBL" id="KGN53140.1"/>
    </source>
</evidence>
<gene>
    <name evidence="2" type="ORF">Csa_4G022270</name>
</gene>
<dbReference type="SUPFAM" id="SSF48403">
    <property type="entry name" value="Ankyrin repeat"/>
    <property type="match status" value="1"/>
</dbReference>
<dbReference type="InterPro" id="IPR036770">
    <property type="entry name" value="Ankyrin_rpt-contain_sf"/>
</dbReference>
<proteinExistence type="predicted"/>